<sequence length="538" mass="55831">MWKVLVVGIDFGTLSARAVVVRVSDGAELGSAAVDYAHGVLEPEPQWALQVPSDYLDALRAVPLALREAGASPSDVIGIGTDFTASTVLPVLADGTPLQSSSPHALAKLWRHHAASSQAARFNAVFASEQWMEMYGGLTSAEWEFPKALQVLEEAPDVYASMGHWAEAADWIVWQLTGTYVRNACTAGYKGLYQSGYPSPALLAQLHPDFGSFAAQKLDAPIVPLGTRVGGLSASGAALTGLREGTPVACGVIDAHATVAAAGAASPGRLVAVMGTSTCHMMVGSSLRPVPGMCGVVDGGIVPGHWGYEAGQSGAGSILAWYVEHQVPASYSATAASEGISVHTLLSRLGDGRPVGSHGLVALDWNDGNRSLLVDHALSGLVLGQTLATRAEDVYRALMEATAFGTRTIVTAFREAGLPVESFVAAGGLTQNPVLMQIYADVLGMPVSLIGSAEGAALGAAIHGAVAAGAYPSIQDASAAMGSVRRDVYSPDPARVSGYTRLYAEYMMLHDHFGRGGNSVMHRLRSFNTSSTAGDTSC</sequence>
<dbReference type="NCBIfam" id="NF003154">
    <property type="entry name" value="PRK04123.1"/>
    <property type="match status" value="1"/>
</dbReference>
<keyword evidence="12" id="KW-1185">Reference proteome</keyword>
<dbReference type="PANTHER" id="PTHR43435">
    <property type="entry name" value="RIBULOKINASE"/>
    <property type="match status" value="1"/>
</dbReference>
<dbReference type="PIRSF" id="PIRSF000538">
    <property type="entry name" value="GlpK"/>
    <property type="match status" value="1"/>
</dbReference>
<keyword evidence="4" id="KW-0067">ATP-binding</keyword>
<protein>
    <recommendedName>
        <fullName evidence="7 8">Ribulokinase</fullName>
        <ecNumber evidence="7 8">2.7.1.16</ecNumber>
    </recommendedName>
</protein>
<accession>A0A0F0GTB5</accession>
<evidence type="ECO:0000259" key="10">
    <source>
        <dbReference type="Pfam" id="PF02782"/>
    </source>
</evidence>
<dbReference type="PANTHER" id="PTHR43435:SF4">
    <property type="entry name" value="FGGY CARBOHYDRATE KINASE DOMAIN-CONTAINING PROTEIN"/>
    <property type="match status" value="1"/>
</dbReference>
<keyword evidence="3 8" id="KW-0418">Kinase</keyword>
<keyword evidence="5 8" id="KW-0054">Arabinose catabolism</keyword>
<evidence type="ECO:0000256" key="1">
    <source>
        <dbReference type="ARBA" id="ARBA00022679"/>
    </source>
</evidence>
<feature type="domain" description="Carbohydrate kinase FGGY N-terminal" evidence="9">
    <location>
        <begin position="6"/>
        <end position="259"/>
    </location>
</feature>
<dbReference type="UniPathway" id="UPA00145">
    <property type="reaction ID" value="UER00566"/>
</dbReference>
<dbReference type="InterPro" id="IPR018485">
    <property type="entry name" value="FGGY_C"/>
</dbReference>
<comment type="pathway">
    <text evidence="8">Carbohydrate degradation; L-arabinose degradation via L-ribulose; D-xylulose 5-phosphate from L-arabinose (bacterial route): step 2/3.</text>
</comment>
<keyword evidence="1 8" id="KW-0808">Transferase</keyword>
<dbReference type="InterPro" id="IPR000577">
    <property type="entry name" value="Carb_kinase_FGGY"/>
</dbReference>
<dbReference type="OrthoDB" id="9805576at2"/>
<evidence type="ECO:0000256" key="6">
    <source>
        <dbReference type="ARBA" id="ARBA00023277"/>
    </source>
</evidence>
<organism evidence="11 12">
    <name type="scientific">Lentzea aerocolonigenes</name>
    <name type="common">Lechevalieria aerocolonigenes</name>
    <name type="synonym">Saccharothrix aerocolonigenes</name>
    <dbReference type="NCBI Taxonomy" id="68170"/>
    <lineage>
        <taxon>Bacteria</taxon>
        <taxon>Bacillati</taxon>
        <taxon>Actinomycetota</taxon>
        <taxon>Actinomycetes</taxon>
        <taxon>Pseudonocardiales</taxon>
        <taxon>Pseudonocardiaceae</taxon>
        <taxon>Lentzea</taxon>
    </lineage>
</organism>
<dbReference type="CDD" id="cd07781">
    <property type="entry name" value="ASKHA_NBD_FGGY_L-RBK"/>
    <property type="match status" value="1"/>
</dbReference>
<dbReference type="PATRIC" id="fig|68170.10.peg.5889"/>
<dbReference type="GO" id="GO:0008741">
    <property type="term" value="F:ribulokinase activity"/>
    <property type="evidence" value="ECO:0007669"/>
    <property type="project" value="UniProtKB-UniRule"/>
</dbReference>
<comment type="caution">
    <text evidence="11">The sequence shown here is derived from an EMBL/GenBank/DDBJ whole genome shotgun (WGS) entry which is preliminary data.</text>
</comment>
<gene>
    <name evidence="11" type="ORF">UK23_23220</name>
</gene>
<dbReference type="GO" id="GO:0019569">
    <property type="term" value="P:L-arabinose catabolic process to D-xylulose 5-phosphate"/>
    <property type="evidence" value="ECO:0007669"/>
    <property type="project" value="UniProtKB-UniPathway"/>
</dbReference>
<dbReference type="EMBL" id="JYJG01000162">
    <property type="protein sequence ID" value="KJK46515.1"/>
    <property type="molecule type" value="Genomic_DNA"/>
</dbReference>
<dbReference type="NCBIfam" id="TIGR01234">
    <property type="entry name" value="L-ribulokinase"/>
    <property type="match status" value="1"/>
</dbReference>
<proteinExistence type="inferred from homology"/>
<evidence type="ECO:0000256" key="2">
    <source>
        <dbReference type="ARBA" id="ARBA00022741"/>
    </source>
</evidence>
<dbReference type="Pfam" id="PF02782">
    <property type="entry name" value="FGGY_C"/>
    <property type="match status" value="1"/>
</dbReference>
<dbReference type="GO" id="GO:0005524">
    <property type="term" value="F:ATP binding"/>
    <property type="evidence" value="ECO:0007669"/>
    <property type="project" value="UniProtKB-UniRule"/>
</dbReference>
<comment type="catalytic activity">
    <reaction evidence="8">
        <text>L-ribulose + ATP = L-ribulose 5-phosphate + ADP + H(+)</text>
        <dbReference type="Rhea" id="RHEA:22072"/>
        <dbReference type="ChEBI" id="CHEBI:15378"/>
        <dbReference type="ChEBI" id="CHEBI:16880"/>
        <dbReference type="ChEBI" id="CHEBI:30616"/>
        <dbReference type="ChEBI" id="CHEBI:58226"/>
        <dbReference type="ChEBI" id="CHEBI:456216"/>
        <dbReference type="EC" id="2.7.1.16"/>
    </reaction>
</comment>
<dbReference type="InterPro" id="IPR043129">
    <property type="entry name" value="ATPase_NBD"/>
</dbReference>
<evidence type="ECO:0000256" key="7">
    <source>
        <dbReference type="NCBIfam" id="TIGR01234"/>
    </source>
</evidence>
<dbReference type="Pfam" id="PF00370">
    <property type="entry name" value="FGGY_N"/>
    <property type="match status" value="1"/>
</dbReference>
<evidence type="ECO:0000259" key="9">
    <source>
        <dbReference type="Pfam" id="PF00370"/>
    </source>
</evidence>
<feature type="domain" description="Carbohydrate kinase FGGY C-terminal" evidence="10">
    <location>
        <begin position="271"/>
        <end position="468"/>
    </location>
</feature>
<dbReference type="GO" id="GO:0005737">
    <property type="term" value="C:cytoplasm"/>
    <property type="evidence" value="ECO:0007669"/>
    <property type="project" value="TreeGrafter"/>
</dbReference>
<dbReference type="Gene3D" id="3.30.420.40">
    <property type="match status" value="2"/>
</dbReference>
<dbReference type="AlphaFoldDB" id="A0A0F0GTB5"/>
<dbReference type="InterPro" id="IPR018484">
    <property type="entry name" value="FGGY_N"/>
</dbReference>
<dbReference type="Proteomes" id="UP000033393">
    <property type="component" value="Unassembled WGS sequence"/>
</dbReference>
<evidence type="ECO:0000256" key="8">
    <source>
        <dbReference type="RuleBase" id="RU003455"/>
    </source>
</evidence>
<keyword evidence="2" id="KW-0547">Nucleotide-binding</keyword>
<name>A0A0F0GTB5_LENAE</name>
<evidence type="ECO:0000313" key="12">
    <source>
        <dbReference type="Proteomes" id="UP000033393"/>
    </source>
</evidence>
<evidence type="ECO:0000313" key="11">
    <source>
        <dbReference type="EMBL" id="KJK46515.1"/>
    </source>
</evidence>
<comment type="similarity">
    <text evidence="8">Belongs to the ribulokinase family.</text>
</comment>
<dbReference type="GO" id="GO:0019150">
    <property type="term" value="F:D-ribulokinase activity"/>
    <property type="evidence" value="ECO:0007669"/>
    <property type="project" value="TreeGrafter"/>
</dbReference>
<keyword evidence="6 8" id="KW-0119">Carbohydrate metabolism</keyword>
<dbReference type="RefSeq" id="WP_045313718.1">
    <property type="nucleotide sequence ID" value="NZ_JYJG01000162.1"/>
</dbReference>
<dbReference type="SUPFAM" id="SSF53067">
    <property type="entry name" value="Actin-like ATPase domain"/>
    <property type="match status" value="2"/>
</dbReference>
<dbReference type="EC" id="2.7.1.16" evidence="7 8"/>
<dbReference type="InterPro" id="IPR005929">
    <property type="entry name" value="Ribulokinase"/>
</dbReference>
<evidence type="ECO:0000256" key="3">
    <source>
        <dbReference type="ARBA" id="ARBA00022777"/>
    </source>
</evidence>
<evidence type="ECO:0000256" key="4">
    <source>
        <dbReference type="ARBA" id="ARBA00022840"/>
    </source>
</evidence>
<reference evidence="11 12" key="1">
    <citation type="submission" date="2015-02" db="EMBL/GenBank/DDBJ databases">
        <authorList>
            <person name="Ju K.-S."/>
            <person name="Doroghazi J.R."/>
            <person name="Metcalf W."/>
        </authorList>
    </citation>
    <scope>NUCLEOTIDE SEQUENCE [LARGE SCALE GENOMIC DNA]</scope>
    <source>
        <strain evidence="11 12">NRRL B-16140</strain>
    </source>
</reference>
<evidence type="ECO:0000256" key="5">
    <source>
        <dbReference type="ARBA" id="ARBA00022935"/>
    </source>
</evidence>